<evidence type="ECO:0000256" key="3">
    <source>
        <dbReference type="ARBA" id="ARBA00022679"/>
    </source>
</evidence>
<evidence type="ECO:0000259" key="4">
    <source>
        <dbReference type="Pfam" id="PF00535"/>
    </source>
</evidence>
<reference evidence="6" key="1">
    <citation type="journal article" date="2019" name="Int. J. Syst. Evol. Microbiol.">
        <title>The Global Catalogue of Microorganisms (GCM) 10K type strain sequencing project: providing services to taxonomists for standard genome sequencing and annotation.</title>
        <authorList>
            <consortium name="The Broad Institute Genomics Platform"/>
            <consortium name="The Broad Institute Genome Sequencing Center for Infectious Disease"/>
            <person name="Wu L."/>
            <person name="Ma J."/>
        </authorList>
    </citation>
    <scope>NUCLEOTIDE SEQUENCE [LARGE SCALE GENOMIC DNA]</scope>
    <source>
        <strain evidence="6">CCUG 62221</strain>
    </source>
</reference>
<dbReference type="Proteomes" id="UP001597241">
    <property type="component" value="Unassembled WGS sequence"/>
</dbReference>
<keyword evidence="6" id="KW-1185">Reference proteome</keyword>
<dbReference type="InterPro" id="IPR001173">
    <property type="entry name" value="Glyco_trans_2-like"/>
</dbReference>
<dbReference type="Pfam" id="PF00535">
    <property type="entry name" value="Glycos_transf_2"/>
    <property type="match status" value="1"/>
</dbReference>
<sequence length="513" mass="59755">MIVIYHDNLKVTKVISNKTGSVPFEYNNKIAEIFIDIAKEFPEELIFWCHQLYEDNLNLEDVHHFMSHHRMMLSYNPSENNYFVDAIGYVEQSPFININKSVKYPTWQMSSTVGVIHAAVLNALQKVIQPTLDFDYFLNSLAKLAMPSGLFCYSEPSLLQGKYENIAPKCSKFSLYTFVKQHYKLRWLFLLFLNEFIYEKKISLFPLLQALFKKSKRNLCVNLKAINVNTNVKNINKGTIDVIIPTIGRKHYLYNVLCDLKKQTYLPKNVIIVEQNPIKNSKSELDYLTNEDWPFTIKHTFTHQPGACNARNVALSQVESEWVFFADDDIRFESRLISEGMNYSEKYNICSLITSCLKPEEKIKYKIINQTTIFGSGFSFVKSSCLKDVVFDMAFEFGYGEDSDFGMQLRHKGYDIIYFPNLNISHLHAPMGGFRIKPKLAWDNEVIQPKPSPTIMLLKLKYDSKQQLKGYKTLLFLKLYFKGDFKMPFSFYKSFQEKWNTSIVWAKKVSNNA</sequence>
<gene>
    <name evidence="5" type="ORF">ACFQ5N_10435</name>
</gene>
<comment type="caution">
    <text evidence="5">The sequence shown here is derived from an EMBL/GenBank/DDBJ whole genome shotgun (WGS) entry which is preliminary data.</text>
</comment>
<dbReference type="PANTHER" id="PTHR43179">
    <property type="entry name" value="RHAMNOSYLTRANSFERASE WBBL"/>
    <property type="match status" value="1"/>
</dbReference>
<evidence type="ECO:0000256" key="1">
    <source>
        <dbReference type="ARBA" id="ARBA00006739"/>
    </source>
</evidence>
<evidence type="ECO:0000313" key="5">
    <source>
        <dbReference type="EMBL" id="MFD1294253.1"/>
    </source>
</evidence>
<feature type="domain" description="Glycosyltransferase 2-like" evidence="4">
    <location>
        <begin position="242"/>
        <end position="348"/>
    </location>
</feature>
<evidence type="ECO:0000313" key="6">
    <source>
        <dbReference type="Proteomes" id="UP001597241"/>
    </source>
</evidence>
<dbReference type="Gene3D" id="3.90.550.10">
    <property type="entry name" value="Spore Coat Polysaccharide Biosynthesis Protein SpsA, Chain A"/>
    <property type="match status" value="1"/>
</dbReference>
<organism evidence="5 6">
    <name type="scientific">Lutibacter holmesii</name>
    <dbReference type="NCBI Taxonomy" id="1137985"/>
    <lineage>
        <taxon>Bacteria</taxon>
        <taxon>Pseudomonadati</taxon>
        <taxon>Bacteroidota</taxon>
        <taxon>Flavobacteriia</taxon>
        <taxon>Flavobacteriales</taxon>
        <taxon>Flavobacteriaceae</taxon>
        <taxon>Lutibacter</taxon>
    </lineage>
</organism>
<keyword evidence="3 5" id="KW-0808">Transferase</keyword>
<comment type="similarity">
    <text evidence="1">Belongs to the glycosyltransferase 2 family.</text>
</comment>
<dbReference type="RefSeq" id="WP_386809444.1">
    <property type="nucleotide sequence ID" value="NZ_JBHTMV010000004.1"/>
</dbReference>
<dbReference type="PANTHER" id="PTHR43179:SF12">
    <property type="entry name" value="GALACTOFURANOSYLTRANSFERASE GLFT2"/>
    <property type="match status" value="1"/>
</dbReference>
<dbReference type="GO" id="GO:0016757">
    <property type="term" value="F:glycosyltransferase activity"/>
    <property type="evidence" value="ECO:0007669"/>
    <property type="project" value="UniProtKB-KW"/>
</dbReference>
<keyword evidence="2 5" id="KW-0328">Glycosyltransferase</keyword>
<dbReference type="EMBL" id="JBHTMV010000004">
    <property type="protein sequence ID" value="MFD1294253.1"/>
    <property type="molecule type" value="Genomic_DNA"/>
</dbReference>
<proteinExistence type="inferred from homology"/>
<protein>
    <submittedName>
        <fullName evidence="5">Glycosyltransferase family 2 protein</fullName>
        <ecNumber evidence="5">2.4.-.-</ecNumber>
    </submittedName>
</protein>
<name>A0ABW3WR45_9FLAO</name>
<dbReference type="InterPro" id="IPR029044">
    <property type="entry name" value="Nucleotide-diphossugar_trans"/>
</dbReference>
<dbReference type="SUPFAM" id="SSF53448">
    <property type="entry name" value="Nucleotide-diphospho-sugar transferases"/>
    <property type="match status" value="1"/>
</dbReference>
<dbReference type="EC" id="2.4.-.-" evidence="5"/>
<accession>A0ABW3WR45</accession>
<evidence type="ECO:0000256" key="2">
    <source>
        <dbReference type="ARBA" id="ARBA00022676"/>
    </source>
</evidence>